<dbReference type="EMBL" id="FZOF01000052">
    <property type="protein sequence ID" value="SNT58872.1"/>
    <property type="molecule type" value="Genomic_DNA"/>
</dbReference>
<sequence>MASTRTRTAGTKGVPRAEREEQLLTAAVEEFGRRGYGGASMAAIAERVGVTKPLLYQYFGSKDALYAAALERVAGSLTRALTAALAPGVTSLGTPLSVLGAIFTTLEGRRHAWFVLYDRTLPAAGALREAAERHRAAIDVLAAAGSAEFLAARGIADPLDSDALKHLWTGTVSTLVTWWIHHPGESAQEMAERCRRLITAIVA</sequence>
<dbReference type="Gene3D" id="1.10.357.10">
    <property type="entry name" value="Tetracycline Repressor, domain 2"/>
    <property type="match status" value="1"/>
</dbReference>
<dbReference type="PROSITE" id="PS50977">
    <property type="entry name" value="HTH_TETR_2"/>
    <property type="match status" value="1"/>
</dbReference>
<dbReference type="GO" id="GO:0003700">
    <property type="term" value="F:DNA-binding transcription factor activity"/>
    <property type="evidence" value="ECO:0007669"/>
    <property type="project" value="TreeGrafter"/>
</dbReference>
<dbReference type="GO" id="GO:0000976">
    <property type="term" value="F:transcription cis-regulatory region binding"/>
    <property type="evidence" value="ECO:0007669"/>
    <property type="project" value="TreeGrafter"/>
</dbReference>
<dbReference type="PROSITE" id="PS01081">
    <property type="entry name" value="HTH_TETR_1"/>
    <property type="match status" value="1"/>
</dbReference>
<evidence type="ECO:0000256" key="2">
    <source>
        <dbReference type="PROSITE-ProRule" id="PRU00335"/>
    </source>
</evidence>
<dbReference type="InterPro" id="IPR009057">
    <property type="entry name" value="Homeodomain-like_sf"/>
</dbReference>
<organism evidence="4 5">
    <name type="scientific">Actinacidiphila glaucinigra</name>
    <dbReference type="NCBI Taxonomy" id="235986"/>
    <lineage>
        <taxon>Bacteria</taxon>
        <taxon>Bacillati</taxon>
        <taxon>Actinomycetota</taxon>
        <taxon>Actinomycetes</taxon>
        <taxon>Kitasatosporales</taxon>
        <taxon>Streptomycetaceae</taxon>
        <taxon>Actinacidiphila</taxon>
    </lineage>
</organism>
<dbReference type="Pfam" id="PF00440">
    <property type="entry name" value="TetR_N"/>
    <property type="match status" value="1"/>
</dbReference>
<dbReference type="InterPro" id="IPR050109">
    <property type="entry name" value="HTH-type_TetR-like_transc_reg"/>
</dbReference>
<dbReference type="OrthoDB" id="3767959at2"/>
<dbReference type="InterPro" id="IPR023772">
    <property type="entry name" value="DNA-bd_HTH_TetR-type_CS"/>
</dbReference>
<dbReference type="AlphaFoldDB" id="A0A239NVX6"/>
<dbReference type="SUPFAM" id="SSF46689">
    <property type="entry name" value="Homeodomain-like"/>
    <property type="match status" value="1"/>
</dbReference>
<dbReference type="InterPro" id="IPR001647">
    <property type="entry name" value="HTH_TetR"/>
</dbReference>
<protein>
    <submittedName>
        <fullName evidence="4">Transcriptional regulator, TetR family</fullName>
    </submittedName>
</protein>
<keyword evidence="1 2" id="KW-0238">DNA-binding</keyword>
<reference evidence="4 5" key="1">
    <citation type="submission" date="2017-06" db="EMBL/GenBank/DDBJ databases">
        <authorList>
            <person name="Kim H.J."/>
            <person name="Triplett B.A."/>
        </authorList>
    </citation>
    <scope>NUCLEOTIDE SEQUENCE [LARGE SCALE GENOMIC DNA]</scope>
    <source>
        <strain evidence="4 5">CGMCC 4.1858</strain>
    </source>
</reference>
<feature type="domain" description="HTH tetR-type" evidence="3">
    <location>
        <begin position="17"/>
        <end position="77"/>
    </location>
</feature>
<dbReference type="PANTHER" id="PTHR30055">
    <property type="entry name" value="HTH-TYPE TRANSCRIPTIONAL REGULATOR RUTR"/>
    <property type="match status" value="1"/>
</dbReference>
<evidence type="ECO:0000259" key="3">
    <source>
        <dbReference type="PROSITE" id="PS50977"/>
    </source>
</evidence>
<gene>
    <name evidence="4" type="ORF">SAMN05216252_15225</name>
</gene>
<dbReference type="PANTHER" id="PTHR30055:SF158">
    <property type="entry name" value="POSSIBLE TRANSCRIPTIONAL REGULATORY PROTEIN (PROBABLY TETR-FAMILY)"/>
    <property type="match status" value="1"/>
</dbReference>
<proteinExistence type="predicted"/>
<accession>A0A239NVX6</accession>
<name>A0A239NVX6_9ACTN</name>
<keyword evidence="5" id="KW-1185">Reference proteome</keyword>
<evidence type="ECO:0000313" key="5">
    <source>
        <dbReference type="Proteomes" id="UP000198280"/>
    </source>
</evidence>
<dbReference type="Proteomes" id="UP000198280">
    <property type="component" value="Unassembled WGS sequence"/>
</dbReference>
<evidence type="ECO:0000313" key="4">
    <source>
        <dbReference type="EMBL" id="SNT58872.1"/>
    </source>
</evidence>
<dbReference type="RefSeq" id="WP_089229292.1">
    <property type="nucleotide sequence ID" value="NZ_FZOF01000052.1"/>
</dbReference>
<dbReference type="PRINTS" id="PR00455">
    <property type="entry name" value="HTHTETR"/>
</dbReference>
<feature type="DNA-binding region" description="H-T-H motif" evidence="2">
    <location>
        <begin position="40"/>
        <end position="59"/>
    </location>
</feature>
<evidence type="ECO:0000256" key="1">
    <source>
        <dbReference type="ARBA" id="ARBA00023125"/>
    </source>
</evidence>